<feature type="region of interest" description="Disordered" evidence="1">
    <location>
        <begin position="272"/>
        <end position="319"/>
    </location>
</feature>
<dbReference type="AlphaFoldDB" id="A0A9P4RB48"/>
<name>A0A9P4RB48_9PLEO</name>
<comment type="caution">
    <text evidence="2">The sequence shown here is derived from an EMBL/GenBank/DDBJ whole genome shotgun (WGS) entry which is preliminary data.</text>
</comment>
<evidence type="ECO:0000313" key="2">
    <source>
        <dbReference type="EMBL" id="KAF2740122.1"/>
    </source>
</evidence>
<feature type="compositionally biased region" description="Basic residues" evidence="1">
    <location>
        <begin position="287"/>
        <end position="296"/>
    </location>
</feature>
<reference evidence="2" key="1">
    <citation type="journal article" date="2020" name="Stud. Mycol.">
        <title>101 Dothideomycetes genomes: a test case for predicting lifestyles and emergence of pathogens.</title>
        <authorList>
            <person name="Haridas S."/>
            <person name="Albert R."/>
            <person name="Binder M."/>
            <person name="Bloem J."/>
            <person name="Labutti K."/>
            <person name="Salamov A."/>
            <person name="Andreopoulos B."/>
            <person name="Baker S."/>
            <person name="Barry K."/>
            <person name="Bills G."/>
            <person name="Bluhm B."/>
            <person name="Cannon C."/>
            <person name="Castanera R."/>
            <person name="Culley D."/>
            <person name="Daum C."/>
            <person name="Ezra D."/>
            <person name="Gonzalez J."/>
            <person name="Henrissat B."/>
            <person name="Kuo A."/>
            <person name="Liang C."/>
            <person name="Lipzen A."/>
            <person name="Lutzoni F."/>
            <person name="Magnuson J."/>
            <person name="Mondo S."/>
            <person name="Nolan M."/>
            <person name="Ohm R."/>
            <person name="Pangilinan J."/>
            <person name="Park H.-J."/>
            <person name="Ramirez L."/>
            <person name="Alfaro M."/>
            <person name="Sun H."/>
            <person name="Tritt A."/>
            <person name="Yoshinaga Y."/>
            <person name="Zwiers L.-H."/>
            <person name="Turgeon B."/>
            <person name="Goodwin S."/>
            <person name="Spatafora J."/>
            <person name="Crous P."/>
            <person name="Grigoriev I."/>
        </authorList>
    </citation>
    <scope>NUCLEOTIDE SEQUENCE</scope>
    <source>
        <strain evidence="2">CBS 125425</strain>
    </source>
</reference>
<dbReference type="Proteomes" id="UP000799444">
    <property type="component" value="Unassembled WGS sequence"/>
</dbReference>
<protein>
    <submittedName>
        <fullName evidence="2">Uncharacterized protein</fullName>
    </submittedName>
</protein>
<sequence length="319" mass="34816">MAPITRARSESIISPTTVLDTDIPVQSRRTSSDKKQRADSVLDNRPSPETRLQVTAPTPAAPIPTTTLPNAMLTCLPHAAAESVIMAQHASSLLSASLIDAPTAQQLSNPWHAKGVLEMRWDVKYLDADRAEKEPLMDLEKARRRMARKDAALRKWVQDFEAGRIDEDGKKISGGEKRNLGAAIVDSEDTGEVASRLGSPVAAESPARNAPARQDTLAVAKETTVTGRTFTWNKDNSYADMKYAALLKLCHERGLTSGGSAEAIRGRLMEDDSLAAEGKERKDLSKHLVKTRTKRKAGGDETGQEGHLGKKRQTESRME</sequence>
<organism evidence="2 3">
    <name type="scientific">Polyplosphaeria fusca</name>
    <dbReference type="NCBI Taxonomy" id="682080"/>
    <lineage>
        <taxon>Eukaryota</taxon>
        <taxon>Fungi</taxon>
        <taxon>Dikarya</taxon>
        <taxon>Ascomycota</taxon>
        <taxon>Pezizomycotina</taxon>
        <taxon>Dothideomycetes</taxon>
        <taxon>Pleosporomycetidae</taxon>
        <taxon>Pleosporales</taxon>
        <taxon>Tetraplosphaeriaceae</taxon>
        <taxon>Polyplosphaeria</taxon>
    </lineage>
</organism>
<evidence type="ECO:0000313" key="3">
    <source>
        <dbReference type="Proteomes" id="UP000799444"/>
    </source>
</evidence>
<feature type="compositionally biased region" description="Basic and acidic residues" evidence="1">
    <location>
        <begin position="277"/>
        <end position="286"/>
    </location>
</feature>
<proteinExistence type="predicted"/>
<dbReference type="EMBL" id="ML996101">
    <property type="protein sequence ID" value="KAF2740122.1"/>
    <property type="molecule type" value="Genomic_DNA"/>
</dbReference>
<accession>A0A9P4RB48</accession>
<dbReference type="OrthoDB" id="3789154at2759"/>
<gene>
    <name evidence="2" type="ORF">EJ04DRAFT_518918</name>
</gene>
<evidence type="ECO:0000256" key="1">
    <source>
        <dbReference type="SAM" id="MobiDB-lite"/>
    </source>
</evidence>
<feature type="compositionally biased region" description="Basic and acidic residues" evidence="1">
    <location>
        <begin position="30"/>
        <end position="48"/>
    </location>
</feature>
<feature type="region of interest" description="Disordered" evidence="1">
    <location>
        <begin position="1"/>
        <end position="61"/>
    </location>
</feature>
<keyword evidence="3" id="KW-1185">Reference proteome</keyword>